<sequence>MTQFYKLFFHVPLVRLSCGRGKRKAGIGKIERGSGAAANGPNSYLQITRKVAENTL</sequence>
<organism evidence="1 2">
    <name type="scientific">Gluconobacter albidus</name>
    <dbReference type="NCBI Taxonomy" id="318683"/>
    <lineage>
        <taxon>Bacteria</taxon>
        <taxon>Pseudomonadati</taxon>
        <taxon>Pseudomonadota</taxon>
        <taxon>Alphaproteobacteria</taxon>
        <taxon>Acetobacterales</taxon>
        <taxon>Acetobacteraceae</taxon>
        <taxon>Gluconobacter</taxon>
    </lineage>
</organism>
<name>A0ABQ5WVQ6_9PROT</name>
<dbReference type="Proteomes" id="UP001156672">
    <property type="component" value="Unassembled WGS sequence"/>
</dbReference>
<gene>
    <name evidence="1" type="ORF">GCM10007866_00290</name>
</gene>
<evidence type="ECO:0008006" key="3">
    <source>
        <dbReference type="Google" id="ProtNLM"/>
    </source>
</evidence>
<protein>
    <recommendedName>
        <fullName evidence="3">Transposase</fullName>
    </recommendedName>
</protein>
<comment type="caution">
    <text evidence="1">The sequence shown here is derived from an EMBL/GenBank/DDBJ whole genome shotgun (WGS) entry which is preliminary data.</text>
</comment>
<evidence type="ECO:0000313" key="2">
    <source>
        <dbReference type="Proteomes" id="UP001156672"/>
    </source>
</evidence>
<evidence type="ECO:0000313" key="1">
    <source>
        <dbReference type="EMBL" id="GLQ67581.1"/>
    </source>
</evidence>
<keyword evidence="2" id="KW-1185">Reference proteome</keyword>
<accession>A0ABQ5WVQ6</accession>
<proteinExistence type="predicted"/>
<reference evidence="2" key="1">
    <citation type="journal article" date="2019" name="Int. J. Syst. Evol. Microbiol.">
        <title>The Global Catalogue of Microorganisms (GCM) 10K type strain sequencing project: providing services to taxonomists for standard genome sequencing and annotation.</title>
        <authorList>
            <consortium name="The Broad Institute Genomics Platform"/>
            <consortium name="The Broad Institute Genome Sequencing Center for Infectious Disease"/>
            <person name="Wu L."/>
            <person name="Ma J."/>
        </authorList>
    </citation>
    <scope>NUCLEOTIDE SEQUENCE [LARGE SCALE GENOMIC DNA]</scope>
    <source>
        <strain evidence="2">NBRC 3250</strain>
    </source>
</reference>
<dbReference type="EMBL" id="BSNW01000002">
    <property type="protein sequence ID" value="GLQ67581.1"/>
    <property type="molecule type" value="Genomic_DNA"/>
</dbReference>